<organism evidence="1">
    <name type="scientific">bioreactor metagenome</name>
    <dbReference type="NCBI Taxonomy" id="1076179"/>
    <lineage>
        <taxon>unclassified sequences</taxon>
        <taxon>metagenomes</taxon>
        <taxon>ecological metagenomes</taxon>
    </lineage>
</organism>
<reference evidence="1" key="1">
    <citation type="submission" date="2019-08" db="EMBL/GenBank/DDBJ databases">
        <authorList>
            <person name="Kucharzyk K."/>
            <person name="Murdoch R.W."/>
            <person name="Higgins S."/>
            <person name="Loffler F."/>
        </authorList>
    </citation>
    <scope>NUCLEOTIDE SEQUENCE</scope>
</reference>
<protein>
    <submittedName>
        <fullName evidence="1">Uncharacterized protein</fullName>
    </submittedName>
</protein>
<sequence length="97" mass="11188">MEHLKANVESCNYCWMKMAKGKWLYSEGIMVQDAFAGPFMYYFRNGKVKQKGQMIPVNLPDGSTNYVADGVWIFYNRKGKEIRKITYSSGVLISETQ</sequence>
<dbReference type="Gene3D" id="3.90.930.1">
    <property type="match status" value="1"/>
</dbReference>
<evidence type="ECO:0000313" key="1">
    <source>
        <dbReference type="EMBL" id="MPM08685.1"/>
    </source>
</evidence>
<proteinExistence type="predicted"/>
<comment type="caution">
    <text evidence="1">The sequence shown here is derived from an EMBL/GenBank/DDBJ whole genome shotgun (WGS) entry which is preliminary data.</text>
</comment>
<dbReference type="SUPFAM" id="SSF82185">
    <property type="entry name" value="Histone H3 K4-specific methyltransferase SET7/9 N-terminal domain"/>
    <property type="match status" value="1"/>
</dbReference>
<gene>
    <name evidence="1" type="ORF">SDC9_54999</name>
</gene>
<dbReference type="EMBL" id="VSSQ01001479">
    <property type="protein sequence ID" value="MPM08685.1"/>
    <property type="molecule type" value="Genomic_DNA"/>
</dbReference>
<dbReference type="AlphaFoldDB" id="A0A644WXP7"/>
<accession>A0A644WXP7</accession>
<name>A0A644WXP7_9ZZZZ</name>